<dbReference type="SUPFAM" id="SSF52266">
    <property type="entry name" value="SGNH hydrolase"/>
    <property type="match status" value="1"/>
</dbReference>
<dbReference type="PANTHER" id="PTHR45648:SF22">
    <property type="entry name" value="GDSL LIPASE_ACYLHYDROLASE FAMILY PROTEIN (AFU_ORTHOLOGUE AFUA_4G14700)"/>
    <property type="match status" value="1"/>
</dbReference>
<protein>
    <submittedName>
        <fullName evidence="4">Outer membrane lipase/esterase</fullName>
    </submittedName>
</protein>
<dbReference type="SMART" id="SM00869">
    <property type="entry name" value="Autotransporter"/>
    <property type="match status" value="1"/>
</dbReference>
<dbReference type="InterPro" id="IPR001087">
    <property type="entry name" value="GDSL"/>
</dbReference>
<dbReference type="GO" id="GO:0016788">
    <property type="term" value="F:hydrolase activity, acting on ester bonds"/>
    <property type="evidence" value="ECO:0007669"/>
    <property type="project" value="InterPro"/>
</dbReference>
<keyword evidence="1" id="KW-0378">Hydrolase</keyword>
<evidence type="ECO:0000259" key="3">
    <source>
        <dbReference type="PROSITE" id="PS51208"/>
    </source>
</evidence>
<dbReference type="Pfam" id="PF03797">
    <property type="entry name" value="Autotransporter"/>
    <property type="match status" value="1"/>
</dbReference>
<evidence type="ECO:0000256" key="2">
    <source>
        <dbReference type="SAM" id="SignalP"/>
    </source>
</evidence>
<evidence type="ECO:0000313" key="5">
    <source>
        <dbReference type="Proteomes" id="UP000184346"/>
    </source>
</evidence>
<dbReference type="Proteomes" id="UP000184346">
    <property type="component" value="Unassembled WGS sequence"/>
</dbReference>
<dbReference type="InterPro" id="IPR006315">
    <property type="entry name" value="OM_autotransptr_brl_dom"/>
</dbReference>
<dbReference type="InterPro" id="IPR005546">
    <property type="entry name" value="Autotransporte_beta"/>
</dbReference>
<accession>A0A1M4Z918</accession>
<evidence type="ECO:0000256" key="1">
    <source>
        <dbReference type="ARBA" id="ARBA00022801"/>
    </source>
</evidence>
<dbReference type="NCBIfam" id="TIGR01414">
    <property type="entry name" value="autotrans_barl"/>
    <property type="match status" value="1"/>
</dbReference>
<dbReference type="PROSITE" id="PS51208">
    <property type="entry name" value="AUTOTRANSPORTER"/>
    <property type="match status" value="1"/>
</dbReference>
<feature type="domain" description="Autotransporter" evidence="3">
    <location>
        <begin position="357"/>
        <end position="631"/>
    </location>
</feature>
<evidence type="ECO:0000313" key="4">
    <source>
        <dbReference type="EMBL" id="SHF14307.1"/>
    </source>
</evidence>
<dbReference type="GO" id="GO:0019867">
    <property type="term" value="C:outer membrane"/>
    <property type="evidence" value="ECO:0007669"/>
    <property type="project" value="InterPro"/>
</dbReference>
<sequence>MTTAFTCRLGRHCLLTLGLGLTALPAWAYSDLIVFGDSLSDSGQFPDVERIALGEPGNLRFTNRLGPNYQPPAPYGEVSTQRLANALELGPLLPSTSILREQLGLPDGNNYATGGYTTGDILASITQPDGSVVDAGLVSRTRDGYLVSVGAADPDALYYLNGGGNDFLDGLIVDPASAAASANTLADGVEALVAAGAQTLVVSNVPDVGATPAGLLSGQRQAFSALGGGFNQALGERLARFDGQVDIIRLDIGTLFEEVVAAPADFGLATDVALTDVCFSDPRCASSAHGLTSANPDPDKLLFNDTVHPTTAGQQIVADYAYALVEAPQILSLAGELTLGALDAQQRAIGNELRPGLQSDELRVFVQGDYRGDRPDTFDADGLPESSQGGVGIGAVIPVGRGWLGAAVAQRAAQMDEPGEFDLEGQAFSVLARQHLGRLGVQTIVSGGDFDLDLRRQVTLGKAERSLKGDADTGGWAAELRLDYRLTAEDSAWYTAPFVAYRHLEAEVDGYTEEGSKANALVVADQDLEDRQLELGLMLDRGLEGGVGFYGEFAWGQYLEDEREGAEVRLASLPTNSWSGETREREDDNYLRADAGLRVQLGEARLSLGGGAQGWGGEWSPHLHVGAGFTF</sequence>
<dbReference type="CDD" id="cd01847">
    <property type="entry name" value="Triacylglycerol_lipase_like"/>
    <property type="match status" value="1"/>
</dbReference>
<dbReference type="InterPro" id="IPR051058">
    <property type="entry name" value="GDSL_Est/Lipase"/>
</dbReference>
<dbReference type="AlphaFoldDB" id="A0A1M4Z918"/>
<dbReference type="Gene3D" id="2.40.128.130">
    <property type="entry name" value="Autotransporter beta-domain"/>
    <property type="match status" value="1"/>
</dbReference>
<dbReference type="SUPFAM" id="SSF103515">
    <property type="entry name" value="Autotransporter"/>
    <property type="match status" value="1"/>
</dbReference>
<dbReference type="OrthoDB" id="5292073at2"/>
<dbReference type="EMBL" id="FQUJ01000007">
    <property type="protein sequence ID" value="SHF14307.1"/>
    <property type="molecule type" value="Genomic_DNA"/>
</dbReference>
<keyword evidence="5" id="KW-1185">Reference proteome</keyword>
<dbReference type="Pfam" id="PF00657">
    <property type="entry name" value="Lipase_GDSL"/>
    <property type="match status" value="1"/>
</dbReference>
<name>A0A1M4Z918_9GAMM</name>
<keyword evidence="2" id="KW-0732">Signal</keyword>
<proteinExistence type="predicted"/>
<reference evidence="4 5" key="1">
    <citation type="submission" date="2016-11" db="EMBL/GenBank/DDBJ databases">
        <authorList>
            <person name="Jaros S."/>
            <person name="Januszkiewicz K."/>
            <person name="Wedrychowicz H."/>
        </authorList>
    </citation>
    <scope>NUCLEOTIDE SEQUENCE [LARGE SCALE GENOMIC DNA]</scope>
    <source>
        <strain evidence="4 5">DSM 19980</strain>
    </source>
</reference>
<dbReference type="STRING" id="1121942.SAMN02745148_01907"/>
<feature type="chain" id="PRO_5009908552" evidence="2">
    <location>
        <begin position="29"/>
        <end position="631"/>
    </location>
</feature>
<dbReference type="InterPro" id="IPR036709">
    <property type="entry name" value="Autotransporte_beta_dom_sf"/>
</dbReference>
<organism evidence="4 5">
    <name type="scientific">Modicisalibacter ilicicola DSM 19980</name>
    <dbReference type="NCBI Taxonomy" id="1121942"/>
    <lineage>
        <taxon>Bacteria</taxon>
        <taxon>Pseudomonadati</taxon>
        <taxon>Pseudomonadota</taxon>
        <taxon>Gammaproteobacteria</taxon>
        <taxon>Oceanospirillales</taxon>
        <taxon>Halomonadaceae</taxon>
        <taxon>Modicisalibacter</taxon>
    </lineage>
</organism>
<dbReference type="RefSeq" id="WP_072822132.1">
    <property type="nucleotide sequence ID" value="NZ_FQUJ01000007.1"/>
</dbReference>
<dbReference type="InterPro" id="IPR036514">
    <property type="entry name" value="SGNH_hydro_sf"/>
</dbReference>
<feature type="signal peptide" evidence="2">
    <location>
        <begin position="1"/>
        <end position="28"/>
    </location>
</feature>
<dbReference type="Gene3D" id="3.40.50.1110">
    <property type="entry name" value="SGNH hydrolase"/>
    <property type="match status" value="1"/>
</dbReference>
<gene>
    <name evidence="4" type="ORF">SAMN02745148_01907</name>
</gene>
<dbReference type="PANTHER" id="PTHR45648">
    <property type="entry name" value="GDSL LIPASE/ACYLHYDROLASE FAMILY PROTEIN (AFU_ORTHOLOGUE AFUA_4G14700)"/>
    <property type="match status" value="1"/>
</dbReference>